<dbReference type="Proteomes" id="UP000549695">
    <property type="component" value="Unassembled WGS sequence"/>
</dbReference>
<dbReference type="GO" id="GO:0003824">
    <property type="term" value="F:catalytic activity"/>
    <property type="evidence" value="ECO:0007669"/>
    <property type="project" value="UniProtKB-ARBA"/>
</dbReference>
<dbReference type="EMBL" id="JACCCZ010000001">
    <property type="protein sequence ID" value="NYG00242.1"/>
    <property type="molecule type" value="Genomic_DNA"/>
</dbReference>
<reference evidence="2 3" key="1">
    <citation type="submission" date="2020-07" db="EMBL/GenBank/DDBJ databases">
        <title>Sequencing the genomes of 1000 actinobacteria strains.</title>
        <authorList>
            <person name="Klenk H.-P."/>
        </authorList>
    </citation>
    <scope>NUCLEOTIDE SEQUENCE [LARGE SCALE GENOMIC DNA]</scope>
    <source>
        <strain evidence="2 3">DSM 44749</strain>
    </source>
</reference>
<accession>A0A852W3U9</accession>
<dbReference type="SUPFAM" id="SSF53474">
    <property type="entry name" value="alpha/beta-Hydrolases"/>
    <property type="match status" value="1"/>
</dbReference>
<dbReference type="RefSeq" id="WP_179760095.1">
    <property type="nucleotide sequence ID" value="NZ_BAAAJZ010000011.1"/>
</dbReference>
<gene>
    <name evidence="2" type="ORF">HDA37_000527</name>
</gene>
<dbReference type="GeneID" id="98050352"/>
<dbReference type="AlphaFoldDB" id="A0A852W3U9"/>
<dbReference type="Pfam" id="PF00561">
    <property type="entry name" value="Abhydrolase_1"/>
    <property type="match status" value="1"/>
</dbReference>
<dbReference type="InterPro" id="IPR000073">
    <property type="entry name" value="AB_hydrolase_1"/>
</dbReference>
<keyword evidence="3" id="KW-1185">Reference proteome</keyword>
<proteinExistence type="predicted"/>
<dbReference type="Gene3D" id="3.40.50.1820">
    <property type="entry name" value="alpha/beta hydrolase"/>
    <property type="match status" value="1"/>
</dbReference>
<feature type="domain" description="AB hydrolase-1" evidence="1">
    <location>
        <begin position="34"/>
        <end position="67"/>
    </location>
</feature>
<dbReference type="InterPro" id="IPR029058">
    <property type="entry name" value="AB_hydrolase_fold"/>
</dbReference>
<organism evidence="2 3">
    <name type="scientific">Pseudonocardia alni</name>
    <name type="common">Amycolata alni</name>
    <dbReference type="NCBI Taxonomy" id="33907"/>
    <lineage>
        <taxon>Bacteria</taxon>
        <taxon>Bacillati</taxon>
        <taxon>Actinomycetota</taxon>
        <taxon>Actinomycetes</taxon>
        <taxon>Pseudonocardiales</taxon>
        <taxon>Pseudonocardiaceae</taxon>
        <taxon>Pseudonocardia</taxon>
    </lineage>
</organism>
<evidence type="ECO:0000259" key="1">
    <source>
        <dbReference type="Pfam" id="PF00561"/>
    </source>
</evidence>
<comment type="caution">
    <text evidence="2">The sequence shown here is derived from an EMBL/GenBank/DDBJ whole genome shotgun (WGS) entry which is preliminary data.</text>
</comment>
<sequence>MVAAAVGAGLGCGRATTDRLELQLTELADATGRPVRLVGHSRGGQFARALAHRRPELVSGLITVGTPFRLVGLRAPMLVTVAALTGVGTAGLTGVARTACLVGRCCRGFRDAQRAPVPATVPFTCIYSRGDRVAPPRVCTDPQAVNMEVLGGHTGLLIGAHAREAIAEALDRDTAHDDSGTTRHTERCPL</sequence>
<evidence type="ECO:0000313" key="3">
    <source>
        <dbReference type="Proteomes" id="UP000549695"/>
    </source>
</evidence>
<protein>
    <submittedName>
        <fullName evidence="2">Pimeloyl-ACP methyl ester carboxylesterase</fullName>
    </submittedName>
</protein>
<name>A0A852W3U9_PSEA5</name>
<evidence type="ECO:0000313" key="2">
    <source>
        <dbReference type="EMBL" id="NYG00242.1"/>
    </source>
</evidence>